<feature type="region of interest" description="Disordered" evidence="1">
    <location>
        <begin position="1"/>
        <end position="28"/>
    </location>
</feature>
<organism evidence="3 4">
    <name type="scientific">Kribbella orskensis</name>
    <dbReference type="NCBI Taxonomy" id="2512216"/>
    <lineage>
        <taxon>Bacteria</taxon>
        <taxon>Bacillati</taxon>
        <taxon>Actinomycetota</taxon>
        <taxon>Actinomycetes</taxon>
        <taxon>Propionibacteriales</taxon>
        <taxon>Kribbellaceae</taxon>
        <taxon>Kribbella</taxon>
    </lineage>
</organism>
<evidence type="ECO:0000313" key="4">
    <source>
        <dbReference type="Proteomes" id="UP000295818"/>
    </source>
</evidence>
<accession>A0ABY2BS97</accession>
<keyword evidence="2" id="KW-0472">Membrane</keyword>
<name>A0ABY2BS97_9ACTN</name>
<dbReference type="RefSeq" id="WP_241998079.1">
    <property type="nucleotide sequence ID" value="NZ_SLWM01000002.1"/>
</dbReference>
<feature type="transmembrane region" description="Helical" evidence="2">
    <location>
        <begin position="197"/>
        <end position="219"/>
    </location>
</feature>
<reference evidence="3 4" key="1">
    <citation type="journal article" date="2015" name="Stand. Genomic Sci.">
        <title>Genomic Encyclopedia of Bacterial and Archaeal Type Strains, Phase III: the genomes of soil and plant-associated and newly described type strains.</title>
        <authorList>
            <person name="Whitman W.B."/>
            <person name="Woyke T."/>
            <person name="Klenk H.P."/>
            <person name="Zhou Y."/>
            <person name="Lilburn T.G."/>
            <person name="Beck B.J."/>
            <person name="De Vos P."/>
            <person name="Vandamme P."/>
            <person name="Eisen J.A."/>
            <person name="Garrity G."/>
            <person name="Hugenholtz P."/>
            <person name="Kyrpides N.C."/>
        </authorList>
    </citation>
    <scope>NUCLEOTIDE SEQUENCE [LARGE SCALE GENOMIC DNA]</scope>
    <source>
        <strain evidence="3 4">VKM Ac-2538</strain>
    </source>
</reference>
<keyword evidence="4" id="KW-1185">Reference proteome</keyword>
<keyword evidence="2" id="KW-1133">Transmembrane helix</keyword>
<evidence type="ECO:0000313" key="3">
    <source>
        <dbReference type="EMBL" id="TCO29787.1"/>
    </source>
</evidence>
<feature type="transmembrane region" description="Helical" evidence="2">
    <location>
        <begin position="267"/>
        <end position="296"/>
    </location>
</feature>
<evidence type="ECO:0000256" key="2">
    <source>
        <dbReference type="SAM" id="Phobius"/>
    </source>
</evidence>
<protein>
    <submittedName>
        <fullName evidence="3">Uncharacterized protein DUF1353</fullName>
    </submittedName>
</protein>
<dbReference type="Pfam" id="PF07087">
    <property type="entry name" value="DUF1353"/>
    <property type="match status" value="1"/>
</dbReference>
<proteinExistence type="predicted"/>
<dbReference type="Proteomes" id="UP000295818">
    <property type="component" value="Unassembled WGS sequence"/>
</dbReference>
<feature type="compositionally biased region" description="Basic and acidic residues" evidence="1">
    <location>
        <begin position="1"/>
        <end position="15"/>
    </location>
</feature>
<dbReference type="InterPro" id="IPR010767">
    <property type="entry name" value="Phage_CGC-2007_Cje0229"/>
</dbReference>
<sequence length="323" mass="36004">MMGRIKNPEPGRFFDDGEVDGPAEPGYPSEMQVCLKRVEEEKKPRYPKLASLVPSWLKAPPTQELFILERRIGYKSRDYGDHVVPADNTFRSDLTSVPNLFTWLVPRTGSHLPAALLHDGLVHDPNQPVSYIGPKVTRAQADLIFRDAMADLGTGWARRWLMWSAVSVATVWSGLDTPTVEAAAQEEQPREVNLANWYYRVVVFGSMLAIALLGAVATLDLLDIWNVLPWMGERAVGWELLYGAAFAVLIPAVLAILWARLRVAGLFVGISLSLLLHVTVALIFLSGLFQALEWAARCHSRWRRWRNRSSVDSADPSLAAPPV</sequence>
<evidence type="ECO:0000256" key="1">
    <source>
        <dbReference type="SAM" id="MobiDB-lite"/>
    </source>
</evidence>
<gene>
    <name evidence="3" type="ORF">EV644_102508</name>
</gene>
<comment type="caution">
    <text evidence="3">The sequence shown here is derived from an EMBL/GenBank/DDBJ whole genome shotgun (WGS) entry which is preliminary data.</text>
</comment>
<feature type="transmembrane region" description="Helical" evidence="2">
    <location>
        <begin position="240"/>
        <end position="261"/>
    </location>
</feature>
<dbReference type="EMBL" id="SLWM01000002">
    <property type="protein sequence ID" value="TCO29787.1"/>
    <property type="molecule type" value="Genomic_DNA"/>
</dbReference>
<keyword evidence="2" id="KW-0812">Transmembrane</keyword>